<comment type="caution">
    <text evidence="3">The sequence shown here is derived from an EMBL/GenBank/DDBJ whole genome shotgun (WGS) entry which is preliminary data.</text>
</comment>
<dbReference type="EMBL" id="JASDAP010000015">
    <property type="protein sequence ID" value="KAK1891553.1"/>
    <property type="molecule type" value="Genomic_DNA"/>
</dbReference>
<proteinExistence type="predicted"/>
<feature type="non-terminal residue" evidence="3">
    <location>
        <position position="78"/>
    </location>
</feature>
<feature type="non-terminal residue" evidence="3">
    <location>
        <position position="1"/>
    </location>
</feature>
<feature type="region of interest" description="Disordered" evidence="1">
    <location>
        <begin position="51"/>
        <end position="78"/>
    </location>
</feature>
<keyword evidence="2" id="KW-0732">Signal</keyword>
<organism evidence="3 4">
    <name type="scientific">Dissostichus eleginoides</name>
    <name type="common">Patagonian toothfish</name>
    <name type="synonym">Dissostichus amissus</name>
    <dbReference type="NCBI Taxonomy" id="100907"/>
    <lineage>
        <taxon>Eukaryota</taxon>
        <taxon>Metazoa</taxon>
        <taxon>Chordata</taxon>
        <taxon>Craniata</taxon>
        <taxon>Vertebrata</taxon>
        <taxon>Euteleostomi</taxon>
        <taxon>Actinopterygii</taxon>
        <taxon>Neopterygii</taxon>
        <taxon>Teleostei</taxon>
        <taxon>Neoteleostei</taxon>
        <taxon>Acanthomorphata</taxon>
        <taxon>Eupercaria</taxon>
        <taxon>Perciformes</taxon>
        <taxon>Notothenioidei</taxon>
        <taxon>Nototheniidae</taxon>
        <taxon>Dissostichus</taxon>
    </lineage>
</organism>
<evidence type="ECO:0000256" key="2">
    <source>
        <dbReference type="SAM" id="SignalP"/>
    </source>
</evidence>
<feature type="signal peptide" evidence="2">
    <location>
        <begin position="1"/>
        <end position="17"/>
    </location>
</feature>
<feature type="chain" id="PRO_5042190381" evidence="2">
    <location>
        <begin position="18"/>
        <end position="78"/>
    </location>
</feature>
<reference evidence="3" key="1">
    <citation type="submission" date="2023-04" db="EMBL/GenBank/DDBJ databases">
        <title>Chromosome-level genome of Chaenocephalus aceratus.</title>
        <authorList>
            <person name="Park H."/>
        </authorList>
    </citation>
    <scope>NUCLEOTIDE SEQUENCE</scope>
    <source>
        <strain evidence="3">DE</strain>
        <tissue evidence="3">Muscle</tissue>
    </source>
</reference>
<gene>
    <name evidence="3" type="ORF">KUDE01_010381</name>
</gene>
<evidence type="ECO:0000256" key="1">
    <source>
        <dbReference type="SAM" id="MobiDB-lite"/>
    </source>
</evidence>
<evidence type="ECO:0000313" key="4">
    <source>
        <dbReference type="Proteomes" id="UP001228049"/>
    </source>
</evidence>
<accession>A0AAD9BYU5</accession>
<sequence>PAASLLSFVLQFPVAYALPVQKGEERDAVKRHVGLSLSALAQRSMTLREGDIVSEGGKIDGSRRKGEFESRGKEKAKK</sequence>
<keyword evidence="3" id="KW-0378">Hydrolase</keyword>
<dbReference type="GO" id="GO:0016787">
    <property type="term" value="F:hydrolase activity"/>
    <property type="evidence" value="ECO:0007669"/>
    <property type="project" value="UniProtKB-KW"/>
</dbReference>
<dbReference type="AlphaFoldDB" id="A0AAD9BYU5"/>
<evidence type="ECO:0000313" key="3">
    <source>
        <dbReference type="EMBL" id="KAK1891553.1"/>
    </source>
</evidence>
<protein>
    <submittedName>
        <fullName evidence="3">Glutathione hydrolase 1 proenzyme</fullName>
    </submittedName>
</protein>
<keyword evidence="4" id="KW-1185">Reference proteome</keyword>
<name>A0AAD9BYU5_DISEL</name>
<dbReference type="Proteomes" id="UP001228049">
    <property type="component" value="Unassembled WGS sequence"/>
</dbReference>